<feature type="transmembrane region" description="Helical" evidence="6">
    <location>
        <begin position="12"/>
        <end position="38"/>
    </location>
</feature>
<dbReference type="AlphaFoldDB" id="A0AAD9RAU4"/>
<reference evidence="7" key="1">
    <citation type="submission" date="2021-08" db="EMBL/GenBank/DDBJ databases">
        <authorList>
            <person name="Misof B."/>
            <person name="Oliver O."/>
            <person name="Podsiadlowski L."/>
            <person name="Donath A."/>
            <person name="Peters R."/>
            <person name="Mayer C."/>
            <person name="Rust J."/>
            <person name="Gunkel S."/>
            <person name="Lesny P."/>
            <person name="Martin S."/>
            <person name="Oeyen J.P."/>
            <person name="Petersen M."/>
            <person name="Panagiotis P."/>
            <person name="Wilbrandt J."/>
            <person name="Tanja T."/>
        </authorList>
    </citation>
    <scope>NUCLEOTIDE SEQUENCE</scope>
    <source>
        <strain evidence="7">GBR_01_08_01A</strain>
        <tissue evidence="7">Thorax + abdomen</tissue>
    </source>
</reference>
<protein>
    <recommendedName>
        <fullName evidence="9">Tetraspanin</fullName>
    </recommendedName>
</protein>
<name>A0AAD9RAU4_9HYME</name>
<dbReference type="InterPro" id="IPR018499">
    <property type="entry name" value="Tetraspanin/Peripherin"/>
</dbReference>
<dbReference type="PANTHER" id="PTHR19282">
    <property type="entry name" value="TETRASPANIN"/>
    <property type="match status" value="1"/>
</dbReference>
<evidence type="ECO:0008006" key="9">
    <source>
        <dbReference type="Google" id="ProtNLM"/>
    </source>
</evidence>
<evidence type="ECO:0000256" key="1">
    <source>
        <dbReference type="ARBA" id="ARBA00004141"/>
    </source>
</evidence>
<evidence type="ECO:0000256" key="6">
    <source>
        <dbReference type="SAM" id="Phobius"/>
    </source>
</evidence>
<evidence type="ECO:0000313" key="8">
    <source>
        <dbReference type="Proteomes" id="UP001258017"/>
    </source>
</evidence>
<dbReference type="SUPFAM" id="SSF48652">
    <property type="entry name" value="Tetraspanin"/>
    <property type="match status" value="1"/>
</dbReference>
<evidence type="ECO:0000256" key="2">
    <source>
        <dbReference type="ARBA" id="ARBA00022692"/>
    </source>
</evidence>
<sequence length="266" mass="29253">MARALGCLRYLLIAGTAVLGISGIIVAISAGYFIYQLYEYKQLTPDDVTGPSILLLALGFLACSVGWLSWHFLDFTHKGQVIIFATSLALISLLETGAGIWALVRYEQIDSLPGTHLEKVFAAASTKENKPLWDHIQIKFRCCGVDGPSDYRGQNSVPWSCCDTTESVQSNTDKAACTTMYARGCHHVMMSRTRSILLHAFLLALCSVLLKICLIVASTCYVRAISDRIEKRVQESLARRISSVESSNPPENGAKLLHRQSSYADT</sequence>
<comment type="subcellular location">
    <subcellularLocation>
        <location evidence="1">Membrane</location>
        <topology evidence="1">Multi-pass membrane protein</topology>
    </subcellularLocation>
</comment>
<keyword evidence="2 6" id="KW-0812">Transmembrane</keyword>
<dbReference type="GO" id="GO:0005886">
    <property type="term" value="C:plasma membrane"/>
    <property type="evidence" value="ECO:0007669"/>
    <property type="project" value="TreeGrafter"/>
</dbReference>
<dbReference type="PANTHER" id="PTHR19282:SF505">
    <property type="entry name" value="TRANSMEMBRANE 4 SUPERFAMILY, ISOFORM C"/>
    <property type="match status" value="1"/>
</dbReference>
<gene>
    <name evidence="7" type="ORF">KPH14_005683</name>
</gene>
<feature type="region of interest" description="Disordered" evidence="5">
    <location>
        <begin position="242"/>
        <end position="266"/>
    </location>
</feature>
<proteinExistence type="predicted"/>
<dbReference type="Proteomes" id="UP001258017">
    <property type="component" value="Unassembled WGS sequence"/>
</dbReference>
<dbReference type="Pfam" id="PF00335">
    <property type="entry name" value="Tetraspanin"/>
    <property type="match status" value="1"/>
</dbReference>
<dbReference type="EMBL" id="JAIFRP010004406">
    <property type="protein sequence ID" value="KAK2576322.1"/>
    <property type="molecule type" value="Genomic_DNA"/>
</dbReference>
<evidence type="ECO:0000256" key="3">
    <source>
        <dbReference type="ARBA" id="ARBA00022989"/>
    </source>
</evidence>
<evidence type="ECO:0000256" key="5">
    <source>
        <dbReference type="SAM" id="MobiDB-lite"/>
    </source>
</evidence>
<comment type="caution">
    <text evidence="7">The sequence shown here is derived from an EMBL/GenBank/DDBJ whole genome shotgun (WGS) entry which is preliminary data.</text>
</comment>
<evidence type="ECO:0000313" key="7">
    <source>
        <dbReference type="EMBL" id="KAK2576322.1"/>
    </source>
</evidence>
<feature type="transmembrane region" description="Helical" evidence="6">
    <location>
        <begin position="50"/>
        <end position="70"/>
    </location>
</feature>
<accession>A0AAD9RAU4</accession>
<keyword evidence="4 6" id="KW-0472">Membrane</keyword>
<keyword evidence="8" id="KW-1185">Reference proteome</keyword>
<dbReference type="Gene3D" id="1.10.1450.10">
    <property type="entry name" value="Tetraspanin"/>
    <property type="match status" value="1"/>
</dbReference>
<feature type="transmembrane region" description="Helical" evidence="6">
    <location>
        <begin position="196"/>
        <end position="222"/>
    </location>
</feature>
<reference evidence="7" key="2">
    <citation type="journal article" date="2023" name="Commun. Biol.">
        <title>Intrasexual cuticular hydrocarbon dimorphism in a wasp sheds light on hydrocarbon biosynthesis genes in Hymenoptera.</title>
        <authorList>
            <person name="Moris V.C."/>
            <person name="Podsiadlowski L."/>
            <person name="Martin S."/>
            <person name="Oeyen J.P."/>
            <person name="Donath A."/>
            <person name="Petersen M."/>
            <person name="Wilbrandt J."/>
            <person name="Misof B."/>
            <person name="Liedtke D."/>
            <person name="Thamm M."/>
            <person name="Scheiner R."/>
            <person name="Schmitt T."/>
            <person name="Niehuis O."/>
        </authorList>
    </citation>
    <scope>NUCLEOTIDE SEQUENCE</scope>
    <source>
        <strain evidence="7">GBR_01_08_01A</strain>
    </source>
</reference>
<evidence type="ECO:0000256" key="4">
    <source>
        <dbReference type="ARBA" id="ARBA00023136"/>
    </source>
</evidence>
<dbReference type="InterPro" id="IPR008952">
    <property type="entry name" value="Tetraspanin_EC2_sf"/>
</dbReference>
<organism evidence="7 8">
    <name type="scientific">Odynerus spinipes</name>
    <dbReference type="NCBI Taxonomy" id="1348599"/>
    <lineage>
        <taxon>Eukaryota</taxon>
        <taxon>Metazoa</taxon>
        <taxon>Ecdysozoa</taxon>
        <taxon>Arthropoda</taxon>
        <taxon>Hexapoda</taxon>
        <taxon>Insecta</taxon>
        <taxon>Pterygota</taxon>
        <taxon>Neoptera</taxon>
        <taxon>Endopterygota</taxon>
        <taxon>Hymenoptera</taxon>
        <taxon>Apocrita</taxon>
        <taxon>Aculeata</taxon>
        <taxon>Vespoidea</taxon>
        <taxon>Vespidae</taxon>
        <taxon>Eumeninae</taxon>
        <taxon>Odynerus</taxon>
    </lineage>
</organism>
<feature type="transmembrane region" description="Helical" evidence="6">
    <location>
        <begin position="82"/>
        <end position="104"/>
    </location>
</feature>
<keyword evidence="3 6" id="KW-1133">Transmembrane helix</keyword>
<dbReference type="CDD" id="cd03127">
    <property type="entry name" value="tetraspanin_LEL"/>
    <property type="match status" value="1"/>
</dbReference>